<dbReference type="Gene3D" id="1.10.443.20">
    <property type="entry name" value="Centromere DNA-binding protein complex CBF3 subunit, domain 2"/>
    <property type="match status" value="2"/>
</dbReference>
<sequence length="655" mass="74802">MYRAQNSTNSSSGASSSTSEGNGSLQYNMARSLTLTAQETLACRPMTSKKAYASKTNEFIKWANETFTDENELERSIVSGTKLNYFLRDQVLGRNSRQKSKVPTAPKKIKTSTLEQYIAVITDLYKTQVQKKINLSREKCEDRGEGTLADGYTSLDQVSKIVQFYLNGQRNHGENLRDALAFLFSHYFLLRGESIRNAELTDFQTINLDPESVRSDIKCHALVMILRQGKTNKNNHLELTGCIRSTQVEICPIMIFGLYLFWRFHVQNEPFPDFTTSENWYRIKLFKSSDSDTTKVWAYASHRDAVARGLEGAQIFTMKKTHINCGSAARMADLAEASVDPSESLCKMIFPDLDVWHDRLTAKQANPNNNDEMEVTVAAKAFFELLFMLRKTIIQDAVFMIEKFPTHPLWQNSLFSHELFIDYRERMLIVAQEDNDPVNALLQRCVPILEDKIKCMHHDLSTRLDTQSASQEKIIDYITRLVTGQASISLNISLPGGSGEDQDRTNITTTAIPQQSEPNSLSGNNSMDHSQTFHGNINSNGMPCYLMSRGIVSVNDLWREWTEGLCGGHAIKDLERRWGTRWRKEETEKKFFNRRRLIINEIERYASQNNITTRTAVDIAERRRSQKGYSLHSLSKNINKIFETESSTNPNQMLE</sequence>
<evidence type="ECO:0000313" key="5">
    <source>
        <dbReference type="Proteomes" id="UP000603453"/>
    </source>
</evidence>
<dbReference type="InterPro" id="IPR052146">
    <property type="entry name" value="HOT1"/>
</dbReference>
<dbReference type="GO" id="GO:0000981">
    <property type="term" value="F:DNA-binding transcription factor activity, RNA polymerase II-specific"/>
    <property type="evidence" value="ECO:0007669"/>
    <property type="project" value="TreeGrafter"/>
</dbReference>
<feature type="domain" description="Ndc10" evidence="3">
    <location>
        <begin position="336"/>
        <end position="420"/>
    </location>
</feature>
<proteinExistence type="predicted"/>
<dbReference type="PANTHER" id="PTHR37784">
    <property type="entry name" value="PROTEIN MSN1"/>
    <property type="match status" value="1"/>
</dbReference>
<dbReference type="Pfam" id="PF12550">
    <property type="entry name" value="GCR1_C"/>
    <property type="match status" value="1"/>
</dbReference>
<evidence type="ECO:0008006" key="6">
    <source>
        <dbReference type="Google" id="ProtNLM"/>
    </source>
</evidence>
<evidence type="ECO:0000256" key="1">
    <source>
        <dbReference type="SAM" id="MobiDB-lite"/>
    </source>
</evidence>
<evidence type="ECO:0000313" key="4">
    <source>
        <dbReference type="EMBL" id="KAG2191953.1"/>
    </source>
</evidence>
<keyword evidence="5" id="KW-1185">Reference proteome</keyword>
<protein>
    <recommendedName>
        <fullName evidence="6">Transcription activator GCR1-like domain-containing protein</fullName>
    </recommendedName>
</protein>
<dbReference type="Pfam" id="PF16787">
    <property type="entry name" value="NDC10_II"/>
    <property type="match status" value="2"/>
</dbReference>
<evidence type="ECO:0000259" key="3">
    <source>
        <dbReference type="Pfam" id="PF16787"/>
    </source>
</evidence>
<dbReference type="EMBL" id="JAEPRD010000334">
    <property type="protein sequence ID" value="KAG2191953.1"/>
    <property type="molecule type" value="Genomic_DNA"/>
</dbReference>
<dbReference type="AlphaFoldDB" id="A0A8H7QHW5"/>
<feature type="domain" description="Ndc10" evidence="3">
    <location>
        <begin position="170"/>
        <end position="333"/>
    </location>
</feature>
<organism evidence="4 5">
    <name type="scientific">Mucor saturninus</name>
    <dbReference type="NCBI Taxonomy" id="64648"/>
    <lineage>
        <taxon>Eukaryota</taxon>
        <taxon>Fungi</taxon>
        <taxon>Fungi incertae sedis</taxon>
        <taxon>Mucoromycota</taxon>
        <taxon>Mucoromycotina</taxon>
        <taxon>Mucoromycetes</taxon>
        <taxon>Mucorales</taxon>
        <taxon>Mucorineae</taxon>
        <taxon>Mucoraceae</taxon>
        <taxon>Mucor</taxon>
    </lineage>
</organism>
<accession>A0A8H7QHW5</accession>
<evidence type="ECO:0000259" key="2">
    <source>
        <dbReference type="Pfam" id="PF12550"/>
    </source>
</evidence>
<dbReference type="PANTHER" id="PTHR37784:SF2">
    <property type="entry name" value="HIGH-OSMOLARITY-INDUCED TRANSCRIPTION PROTEIN 1"/>
    <property type="match status" value="1"/>
</dbReference>
<dbReference type="OrthoDB" id="2288163at2759"/>
<dbReference type="Proteomes" id="UP000603453">
    <property type="component" value="Unassembled WGS sequence"/>
</dbReference>
<feature type="region of interest" description="Disordered" evidence="1">
    <location>
        <begin position="1"/>
        <end position="23"/>
    </location>
</feature>
<reference evidence="4" key="1">
    <citation type="submission" date="2020-12" db="EMBL/GenBank/DDBJ databases">
        <title>Metabolic potential, ecology and presence of endohyphal bacteria is reflected in genomic diversity of Mucoromycotina.</title>
        <authorList>
            <person name="Muszewska A."/>
            <person name="Okrasinska A."/>
            <person name="Steczkiewicz K."/>
            <person name="Drgas O."/>
            <person name="Orlowska M."/>
            <person name="Perlinska-Lenart U."/>
            <person name="Aleksandrzak-Piekarczyk T."/>
            <person name="Szatraj K."/>
            <person name="Zielenkiewicz U."/>
            <person name="Pilsyk S."/>
            <person name="Malc E."/>
            <person name="Mieczkowski P."/>
            <person name="Kruszewska J.S."/>
            <person name="Biernat P."/>
            <person name="Pawlowska J."/>
        </authorList>
    </citation>
    <scope>NUCLEOTIDE SEQUENCE</scope>
    <source>
        <strain evidence="4">WA0000017839</strain>
    </source>
</reference>
<comment type="caution">
    <text evidence="4">The sequence shown here is derived from an EMBL/GenBank/DDBJ whole genome shotgun (WGS) entry which is preliminary data.</text>
</comment>
<feature type="domain" description="Transcription activator GCR1-like" evidence="2">
    <location>
        <begin position="545"/>
        <end position="624"/>
    </location>
</feature>
<dbReference type="GO" id="GO:0000978">
    <property type="term" value="F:RNA polymerase II cis-regulatory region sequence-specific DNA binding"/>
    <property type="evidence" value="ECO:0007669"/>
    <property type="project" value="TreeGrafter"/>
</dbReference>
<dbReference type="GO" id="GO:0060963">
    <property type="term" value="P:positive regulation of ribosomal protein gene transcription by RNA polymerase II"/>
    <property type="evidence" value="ECO:0007669"/>
    <property type="project" value="TreeGrafter"/>
</dbReference>
<name>A0A8H7QHW5_9FUNG</name>
<gene>
    <name evidence="4" type="ORF">INT47_004736</name>
</gene>
<dbReference type="InterPro" id="IPR031872">
    <property type="entry name" value="NDC10_II"/>
</dbReference>
<dbReference type="InterPro" id="IPR038279">
    <property type="entry name" value="Ndc10_dom2_sf"/>
</dbReference>
<dbReference type="InterPro" id="IPR022210">
    <property type="entry name" value="TF_GCR1-like"/>
</dbReference>